<gene>
    <name evidence="1" type="ORF">HZH66_010129</name>
</gene>
<evidence type="ECO:0000313" key="1">
    <source>
        <dbReference type="EMBL" id="KAF7388992.1"/>
    </source>
</evidence>
<sequence length="184" mass="20969">MGETRSAILTIPSLVLEDKHQCQQRYHTIVSTPMPYVLVGSRDGGKAVEQTKQRIDRLRADSTGSKWNARLQQRRLVYSSRPLGWMNPRTLITVSANRSPSHCDRAIVDTGTDASNHHCKTISQSTILEYYMIFPANPNKVSIESSKKSRRTNFCQKVQIDYCHLTMSDFDREKLPRLTTGRVS</sequence>
<organism evidence="1 2">
    <name type="scientific">Vespula vulgaris</name>
    <name type="common">Yellow jacket</name>
    <name type="synonym">Wasp</name>
    <dbReference type="NCBI Taxonomy" id="7454"/>
    <lineage>
        <taxon>Eukaryota</taxon>
        <taxon>Metazoa</taxon>
        <taxon>Ecdysozoa</taxon>
        <taxon>Arthropoda</taxon>
        <taxon>Hexapoda</taxon>
        <taxon>Insecta</taxon>
        <taxon>Pterygota</taxon>
        <taxon>Neoptera</taxon>
        <taxon>Endopterygota</taxon>
        <taxon>Hymenoptera</taxon>
        <taxon>Apocrita</taxon>
        <taxon>Aculeata</taxon>
        <taxon>Vespoidea</taxon>
        <taxon>Vespidae</taxon>
        <taxon>Vespinae</taxon>
        <taxon>Vespula</taxon>
    </lineage>
</organism>
<dbReference type="EMBL" id="JACSEA010000011">
    <property type="protein sequence ID" value="KAF7388992.1"/>
    <property type="molecule type" value="Genomic_DNA"/>
</dbReference>
<evidence type="ECO:0000313" key="2">
    <source>
        <dbReference type="Proteomes" id="UP000614350"/>
    </source>
</evidence>
<dbReference type="Proteomes" id="UP000614350">
    <property type="component" value="Unassembled WGS sequence"/>
</dbReference>
<name>A0A834JKW0_VESVU</name>
<proteinExistence type="predicted"/>
<comment type="caution">
    <text evidence="1">The sequence shown here is derived from an EMBL/GenBank/DDBJ whole genome shotgun (WGS) entry which is preliminary data.</text>
</comment>
<accession>A0A834JKW0</accession>
<keyword evidence="2" id="KW-1185">Reference proteome</keyword>
<reference evidence="1" key="1">
    <citation type="journal article" date="2020" name="G3 (Bethesda)">
        <title>High-Quality Assemblies for Three Invasive Social Wasps from the &lt;i&gt;Vespula&lt;/i&gt; Genus.</title>
        <authorList>
            <person name="Harrop T.W.R."/>
            <person name="Guhlin J."/>
            <person name="McLaughlin G.M."/>
            <person name="Permina E."/>
            <person name="Stockwell P."/>
            <person name="Gilligan J."/>
            <person name="Le Lec M.F."/>
            <person name="Gruber M.A.M."/>
            <person name="Quinn O."/>
            <person name="Lovegrove M."/>
            <person name="Duncan E.J."/>
            <person name="Remnant E.J."/>
            <person name="Van Eeckhoven J."/>
            <person name="Graham B."/>
            <person name="Knapp R.A."/>
            <person name="Langford K.W."/>
            <person name="Kronenberg Z."/>
            <person name="Press M.O."/>
            <person name="Eacker S.M."/>
            <person name="Wilson-Rankin E.E."/>
            <person name="Purcell J."/>
            <person name="Lester P.J."/>
            <person name="Dearden P.K."/>
        </authorList>
    </citation>
    <scope>NUCLEOTIDE SEQUENCE</scope>
    <source>
        <strain evidence="1">Marl-1</strain>
    </source>
</reference>
<dbReference type="AlphaFoldDB" id="A0A834JKW0"/>
<protein>
    <submittedName>
        <fullName evidence="1">Uncharacterized protein</fullName>
    </submittedName>
</protein>